<evidence type="ECO:0000313" key="2">
    <source>
        <dbReference type="EMBL" id="SVD02856.1"/>
    </source>
</evidence>
<dbReference type="Pfam" id="PF10107">
    <property type="entry name" value="Endonuc_Holl"/>
    <property type="match status" value="1"/>
</dbReference>
<protein>
    <recommendedName>
        <fullName evidence="1">Holliday junction resolvase-related domain-containing protein</fullName>
    </recommendedName>
</protein>
<dbReference type="AlphaFoldDB" id="A0A382RYU7"/>
<proteinExistence type="predicted"/>
<reference evidence="2" key="1">
    <citation type="submission" date="2018-05" db="EMBL/GenBank/DDBJ databases">
        <authorList>
            <person name="Lanie J.A."/>
            <person name="Ng W.-L."/>
            <person name="Kazmierczak K.M."/>
            <person name="Andrzejewski T.M."/>
            <person name="Davidsen T.M."/>
            <person name="Wayne K.J."/>
            <person name="Tettelin H."/>
            <person name="Glass J.I."/>
            <person name="Rusch D."/>
            <person name="Podicherti R."/>
            <person name="Tsui H.-C.T."/>
            <person name="Winkler M.E."/>
        </authorList>
    </citation>
    <scope>NUCLEOTIDE SEQUENCE</scope>
</reference>
<sequence>MTEISDLISSIQNSGLDAECPECGETSALSSWTLFDGLKPFPADAEQKKKEMEAELKVYWDKLKEAKGRIQISERSAAAGGKGKIVEGLIPVMKGFGYEMEDCRFLANPIDYIIFEGAAQGNVDHITFMDIKAGKSADLDTHQRKIRDAIKNNDVKFKVL</sequence>
<gene>
    <name evidence="2" type="ORF">METZ01_LOCUS355710</name>
</gene>
<feature type="domain" description="Holliday junction resolvase-related" evidence="1">
    <location>
        <begin position="46"/>
        <end position="160"/>
    </location>
</feature>
<name>A0A382RYU7_9ZZZZ</name>
<organism evidence="2">
    <name type="scientific">marine metagenome</name>
    <dbReference type="NCBI Taxonomy" id="408172"/>
    <lineage>
        <taxon>unclassified sequences</taxon>
        <taxon>metagenomes</taxon>
        <taxon>ecological metagenomes</taxon>
    </lineage>
</organism>
<accession>A0A382RYU7</accession>
<dbReference type="InterPro" id="IPR019287">
    <property type="entry name" value="Hday_junct_resolvase-rel_dom"/>
</dbReference>
<dbReference type="EMBL" id="UINC01125193">
    <property type="protein sequence ID" value="SVD02856.1"/>
    <property type="molecule type" value="Genomic_DNA"/>
</dbReference>
<evidence type="ECO:0000259" key="1">
    <source>
        <dbReference type="Pfam" id="PF10107"/>
    </source>
</evidence>